<protein>
    <recommendedName>
        <fullName evidence="4">Methane monooxygenase PmoA-like</fullName>
    </recommendedName>
</protein>
<dbReference type="EMBL" id="SJSL01000005">
    <property type="protein sequence ID" value="TCC99794.1"/>
    <property type="molecule type" value="Genomic_DNA"/>
</dbReference>
<keyword evidence="1" id="KW-0732">Signal</keyword>
<dbReference type="Pfam" id="PF14100">
    <property type="entry name" value="DUF6807"/>
    <property type="match status" value="1"/>
</dbReference>
<name>A0A4R0NLA6_9SPHI</name>
<reference evidence="2 3" key="1">
    <citation type="submission" date="2019-02" db="EMBL/GenBank/DDBJ databases">
        <title>Pedobacter sp. RP-1-14 sp. nov., isolated from Arctic soil.</title>
        <authorList>
            <person name="Dahal R.H."/>
        </authorList>
    </citation>
    <scope>NUCLEOTIDE SEQUENCE [LARGE SCALE GENOMIC DNA]</scope>
    <source>
        <strain evidence="2 3">RP-1-14</strain>
    </source>
</reference>
<feature type="chain" id="PRO_5020688742" description="Methane monooxygenase PmoA-like" evidence="1">
    <location>
        <begin position="22"/>
        <end position="420"/>
    </location>
</feature>
<keyword evidence="3" id="KW-1185">Reference proteome</keyword>
<gene>
    <name evidence="2" type="ORF">EZ437_16260</name>
</gene>
<accession>A0A4R0NLA6</accession>
<evidence type="ECO:0000313" key="2">
    <source>
        <dbReference type="EMBL" id="TCC99794.1"/>
    </source>
</evidence>
<organism evidence="2 3">
    <name type="scientific">Pedobacter psychroterrae</name>
    <dbReference type="NCBI Taxonomy" id="2530453"/>
    <lineage>
        <taxon>Bacteria</taxon>
        <taxon>Pseudomonadati</taxon>
        <taxon>Bacteroidota</taxon>
        <taxon>Sphingobacteriia</taxon>
        <taxon>Sphingobacteriales</taxon>
        <taxon>Sphingobacteriaceae</taxon>
        <taxon>Pedobacter</taxon>
    </lineage>
</organism>
<proteinExistence type="predicted"/>
<comment type="caution">
    <text evidence="2">The sequence shown here is derived from an EMBL/GenBank/DDBJ whole genome shotgun (WGS) entry which is preliminary data.</text>
</comment>
<dbReference type="Proteomes" id="UP000293347">
    <property type="component" value="Unassembled WGS sequence"/>
</dbReference>
<sequence length="420" mass="47850">MNTSLKTIVAFAVCFSMLTMASAQRIATLEVAPQQQNQSLDIPVSIQLDKITYLPDSVISLVEVKNNKRIPVAYQIENKGQRTLYWMMKQDNGAATKRIFELEKGTPLKISDHIKTVTKDGALIITANNKNLLQYNFKTMYPPKGVDTAFRRSGFIHPLWTPHGQSLTRINAPDHYHHYGLWNPWTHVMFEGEMIDFWNLKDKKGTVKFANFVSVSEGAVYADYQTLHEHIAFKKNGEKKVAINELQSVRIYQPKADQDYYIADITIQMNCAGDSPVTLKEYRYGGLGWRATEKWQDSNSETLTSEGKTRKDADGTKARWVIVQGSLDSDYGGAVMMSYPSNYNYPEPLRIWPEKINGKGDVYANFSPTKDKDWPLLKGQDYILKYRFLVFNGKFNKEKAEAAWKGFANAPQVSVKPINK</sequence>
<evidence type="ECO:0000256" key="1">
    <source>
        <dbReference type="SAM" id="SignalP"/>
    </source>
</evidence>
<feature type="signal peptide" evidence="1">
    <location>
        <begin position="1"/>
        <end position="21"/>
    </location>
</feature>
<evidence type="ECO:0000313" key="3">
    <source>
        <dbReference type="Proteomes" id="UP000293347"/>
    </source>
</evidence>
<dbReference type="RefSeq" id="WP_131597130.1">
    <property type="nucleotide sequence ID" value="NZ_SJSL01000005.1"/>
</dbReference>
<dbReference type="AlphaFoldDB" id="A0A4R0NLA6"/>
<dbReference type="InterPro" id="IPR029475">
    <property type="entry name" value="DUF6807"/>
</dbReference>
<evidence type="ECO:0008006" key="4">
    <source>
        <dbReference type="Google" id="ProtNLM"/>
    </source>
</evidence>
<dbReference type="OrthoDB" id="2540540at2"/>